<gene>
    <name evidence="6" type="ORF">FEM48_Zijuj12G0189500</name>
</gene>
<dbReference type="PANTHER" id="PTHR46524:SF12">
    <property type="entry name" value="CW-TYPE DOMAIN-CONTAINING PROTEIN"/>
    <property type="match status" value="1"/>
</dbReference>
<dbReference type="Proteomes" id="UP000813462">
    <property type="component" value="Unassembled WGS sequence"/>
</dbReference>
<dbReference type="EMBL" id="JAEACU010000012">
    <property type="protein sequence ID" value="KAH7513338.1"/>
    <property type="molecule type" value="Genomic_DNA"/>
</dbReference>
<dbReference type="Gene3D" id="3.30.40.100">
    <property type="match status" value="1"/>
</dbReference>
<evidence type="ECO:0000256" key="2">
    <source>
        <dbReference type="ARBA" id="ARBA00022771"/>
    </source>
</evidence>
<dbReference type="Pfam" id="PF07496">
    <property type="entry name" value="zf-CW"/>
    <property type="match status" value="1"/>
</dbReference>
<dbReference type="AlphaFoldDB" id="A0A978UEZ5"/>
<dbReference type="InterPro" id="IPR055300">
    <property type="entry name" value="CWZF3/5/7"/>
</dbReference>
<keyword evidence="1" id="KW-0479">Metal-binding</keyword>
<keyword evidence="3" id="KW-0862">Zinc</keyword>
<dbReference type="PROSITE" id="PS51050">
    <property type="entry name" value="ZF_CW"/>
    <property type="match status" value="1"/>
</dbReference>
<feature type="domain" description="CW-type" evidence="5">
    <location>
        <begin position="145"/>
        <end position="198"/>
    </location>
</feature>
<evidence type="ECO:0000313" key="7">
    <source>
        <dbReference type="Proteomes" id="UP000813462"/>
    </source>
</evidence>
<sequence length="265" mass="29903">MVTLGITARARARATRSLPQKNLELPKCNEEADPQWQSVGQKSTVHEQDERNVPHKEEKPTSEGKDKSKETLGNGKPAAVLTKESLRVEIGAVLDDKKEYYSWCCSSWPKDAYLDDVEAEQKMVLDVSSNTLNGKKLIPAAVTPVVIKEYWVCCDSFQKWRLLPFGSQPKQLPEKWLCRMLIWLPGMNRCDISEETTKALNALYQLPVSDHQSSPQNQANGSASKVTAVGDQHPDQNLHSNNSHSISNQEKNETGIKSTKFRWQW</sequence>
<feature type="compositionally biased region" description="Polar residues" evidence="4">
    <location>
        <begin position="210"/>
        <end position="225"/>
    </location>
</feature>
<accession>A0A978UEZ5</accession>
<dbReference type="PANTHER" id="PTHR46524">
    <property type="entry name" value="CW-TYPE ZINC FINGER"/>
    <property type="match status" value="1"/>
</dbReference>
<evidence type="ECO:0000256" key="1">
    <source>
        <dbReference type="ARBA" id="ARBA00022723"/>
    </source>
</evidence>
<feature type="region of interest" description="Disordered" evidence="4">
    <location>
        <begin position="210"/>
        <end position="265"/>
    </location>
</feature>
<evidence type="ECO:0000259" key="5">
    <source>
        <dbReference type="PROSITE" id="PS51050"/>
    </source>
</evidence>
<organism evidence="6 7">
    <name type="scientific">Ziziphus jujuba var. spinosa</name>
    <dbReference type="NCBI Taxonomy" id="714518"/>
    <lineage>
        <taxon>Eukaryota</taxon>
        <taxon>Viridiplantae</taxon>
        <taxon>Streptophyta</taxon>
        <taxon>Embryophyta</taxon>
        <taxon>Tracheophyta</taxon>
        <taxon>Spermatophyta</taxon>
        <taxon>Magnoliopsida</taxon>
        <taxon>eudicotyledons</taxon>
        <taxon>Gunneridae</taxon>
        <taxon>Pentapetalae</taxon>
        <taxon>rosids</taxon>
        <taxon>fabids</taxon>
        <taxon>Rosales</taxon>
        <taxon>Rhamnaceae</taxon>
        <taxon>Paliureae</taxon>
        <taxon>Ziziphus</taxon>
    </lineage>
</organism>
<dbReference type="InterPro" id="IPR011124">
    <property type="entry name" value="Znf_CW"/>
</dbReference>
<dbReference type="GO" id="GO:0008270">
    <property type="term" value="F:zinc ion binding"/>
    <property type="evidence" value="ECO:0007669"/>
    <property type="project" value="UniProtKB-KW"/>
</dbReference>
<feature type="compositionally biased region" description="Basic and acidic residues" evidence="4">
    <location>
        <begin position="44"/>
        <end position="70"/>
    </location>
</feature>
<name>A0A978UEZ5_ZIZJJ</name>
<evidence type="ECO:0000313" key="6">
    <source>
        <dbReference type="EMBL" id="KAH7513338.1"/>
    </source>
</evidence>
<comment type="caution">
    <text evidence="6">The sequence shown here is derived from an EMBL/GenBank/DDBJ whole genome shotgun (WGS) entry which is preliminary data.</text>
</comment>
<reference evidence="6" key="1">
    <citation type="journal article" date="2021" name="Front. Plant Sci.">
        <title>Chromosome-Scale Genome Assembly for Chinese Sour Jujube and Insights Into Its Genome Evolution and Domestication Signature.</title>
        <authorList>
            <person name="Shen L.-Y."/>
            <person name="Luo H."/>
            <person name="Wang X.-L."/>
            <person name="Wang X.-M."/>
            <person name="Qiu X.-J."/>
            <person name="Liu H."/>
            <person name="Zhou S.-S."/>
            <person name="Jia K.-H."/>
            <person name="Nie S."/>
            <person name="Bao Y.-T."/>
            <person name="Zhang R.-G."/>
            <person name="Yun Q.-Z."/>
            <person name="Chai Y.-H."/>
            <person name="Lu J.-Y."/>
            <person name="Li Y."/>
            <person name="Zhao S.-W."/>
            <person name="Mao J.-F."/>
            <person name="Jia S.-G."/>
            <person name="Mao Y.-M."/>
        </authorList>
    </citation>
    <scope>NUCLEOTIDE SEQUENCE</scope>
    <source>
        <strain evidence="6">AT0</strain>
        <tissue evidence="6">Leaf</tissue>
    </source>
</reference>
<evidence type="ECO:0000256" key="3">
    <source>
        <dbReference type="ARBA" id="ARBA00022833"/>
    </source>
</evidence>
<feature type="region of interest" description="Disordered" evidence="4">
    <location>
        <begin position="1"/>
        <end position="76"/>
    </location>
</feature>
<proteinExistence type="predicted"/>
<evidence type="ECO:0000256" key="4">
    <source>
        <dbReference type="SAM" id="MobiDB-lite"/>
    </source>
</evidence>
<feature type="compositionally biased region" description="Low complexity" evidence="4">
    <location>
        <begin position="237"/>
        <end position="248"/>
    </location>
</feature>
<protein>
    <recommendedName>
        <fullName evidence="5">CW-type domain-containing protein</fullName>
    </recommendedName>
</protein>
<keyword evidence="2" id="KW-0863">Zinc-finger</keyword>